<feature type="domain" description="Methyl-accepting transducer" evidence="4">
    <location>
        <begin position="152"/>
        <end position="388"/>
    </location>
</feature>
<dbReference type="InterPro" id="IPR004089">
    <property type="entry name" value="MCPsignal_dom"/>
</dbReference>
<gene>
    <name evidence="5" type="ORF">GCM10007924_03180</name>
</gene>
<reference evidence="5" key="1">
    <citation type="journal article" date="2014" name="Int. J. Syst. Evol. Microbiol.">
        <title>Complete genome of a new Firmicutes species belonging to the dominant human colonic microbiota ('Ruminococcus bicirculans') reveals two chromosomes and a selective capacity to utilize plant glucans.</title>
        <authorList>
            <consortium name="NISC Comparative Sequencing Program"/>
            <person name="Wegmann U."/>
            <person name="Louis P."/>
            <person name="Goesmann A."/>
            <person name="Henrissat B."/>
            <person name="Duncan S.H."/>
            <person name="Flint H.J."/>
        </authorList>
    </citation>
    <scope>NUCLEOTIDE SEQUENCE</scope>
    <source>
        <strain evidence="5">NBRC 103408</strain>
    </source>
</reference>
<dbReference type="PANTHER" id="PTHR32089:SF112">
    <property type="entry name" value="LYSOZYME-LIKE PROTEIN-RELATED"/>
    <property type="match status" value="1"/>
</dbReference>
<protein>
    <submittedName>
        <fullName evidence="5">Chemotaxis protein</fullName>
    </submittedName>
</protein>
<keyword evidence="6" id="KW-1185">Reference proteome</keyword>
<evidence type="ECO:0000256" key="1">
    <source>
        <dbReference type="ARBA" id="ARBA00023224"/>
    </source>
</evidence>
<comment type="caution">
    <text evidence="5">The sequence shown here is derived from an EMBL/GenBank/DDBJ whole genome shotgun (WGS) entry which is preliminary data.</text>
</comment>
<dbReference type="PANTHER" id="PTHR32089">
    <property type="entry name" value="METHYL-ACCEPTING CHEMOTAXIS PROTEIN MCPB"/>
    <property type="match status" value="1"/>
</dbReference>
<dbReference type="PRINTS" id="PR00260">
    <property type="entry name" value="CHEMTRNSDUCR"/>
</dbReference>
<dbReference type="Gene3D" id="1.20.120.1530">
    <property type="match status" value="1"/>
</dbReference>
<name>A0ABQ5U179_9PROT</name>
<evidence type="ECO:0000313" key="6">
    <source>
        <dbReference type="Proteomes" id="UP001161409"/>
    </source>
</evidence>
<proteinExistence type="inferred from homology"/>
<evidence type="ECO:0000256" key="2">
    <source>
        <dbReference type="ARBA" id="ARBA00029447"/>
    </source>
</evidence>
<dbReference type="EMBL" id="BSNF01000001">
    <property type="protein sequence ID" value="GLQ05097.1"/>
    <property type="molecule type" value="Genomic_DNA"/>
</dbReference>
<dbReference type="SUPFAM" id="SSF58104">
    <property type="entry name" value="Methyl-accepting chemotaxis protein (MCP) signaling domain"/>
    <property type="match status" value="1"/>
</dbReference>
<dbReference type="Gene3D" id="1.10.287.950">
    <property type="entry name" value="Methyl-accepting chemotaxis protein"/>
    <property type="match status" value="1"/>
</dbReference>
<accession>A0ABQ5U179</accession>
<reference evidence="5" key="2">
    <citation type="submission" date="2023-01" db="EMBL/GenBank/DDBJ databases">
        <title>Draft genome sequence of Sneathiella chinensis strain NBRC 103408.</title>
        <authorList>
            <person name="Sun Q."/>
            <person name="Mori K."/>
        </authorList>
    </citation>
    <scope>NUCLEOTIDE SEQUENCE</scope>
    <source>
        <strain evidence="5">NBRC 103408</strain>
    </source>
</reference>
<dbReference type="SMART" id="SM00283">
    <property type="entry name" value="MA"/>
    <property type="match status" value="1"/>
</dbReference>
<evidence type="ECO:0000259" key="4">
    <source>
        <dbReference type="PROSITE" id="PS50111"/>
    </source>
</evidence>
<evidence type="ECO:0000313" key="5">
    <source>
        <dbReference type="EMBL" id="GLQ05097.1"/>
    </source>
</evidence>
<keyword evidence="1 3" id="KW-0807">Transducer</keyword>
<dbReference type="Pfam" id="PF00015">
    <property type="entry name" value="MCPsignal"/>
    <property type="match status" value="1"/>
</dbReference>
<evidence type="ECO:0000256" key="3">
    <source>
        <dbReference type="PROSITE-ProRule" id="PRU00284"/>
    </source>
</evidence>
<organism evidence="5 6">
    <name type="scientific">Sneathiella chinensis</name>
    <dbReference type="NCBI Taxonomy" id="349750"/>
    <lineage>
        <taxon>Bacteria</taxon>
        <taxon>Pseudomonadati</taxon>
        <taxon>Pseudomonadota</taxon>
        <taxon>Alphaproteobacteria</taxon>
        <taxon>Sneathiellales</taxon>
        <taxon>Sneathiellaceae</taxon>
        <taxon>Sneathiella</taxon>
    </lineage>
</organism>
<dbReference type="PROSITE" id="PS50111">
    <property type="entry name" value="CHEMOTAXIS_TRANSDUC_2"/>
    <property type="match status" value="1"/>
</dbReference>
<sequence>MAFLSFGNRRQADAEERSTAEQAAELEAARLNDAEIAKALTVVGKLINGDFSERITNITVPGALGDLLHGINDLADRCDAYIRESSACLEHVSENKYYRKIVETSMVGDYLMAARKVNAALETMQAKVSDFSAVTAAFEQEIGSVVETVSNSANHLEESSGNMQKIADNTTSEATAVTAAAEEASLSVQTVAAAGEELTASINEISQQVIHASELANETTHVSEALGGRIGDLEKASEEIFSAVELINSISEQTRLLALNATIEAARAGEAGKGFAVVASEVKSLAGQVAKATDQVTLVVQSIQTSVSHTADDIRDISDKSTKTMHAFNSISAAVEEQTAATNEISQSILRASDGANEVTQRISLVSQASQETGATASELNMAASDLFGQSISLKQAVQQFLEKARNVI</sequence>
<comment type="similarity">
    <text evidence="2">Belongs to the methyl-accepting chemotaxis (MCP) protein family.</text>
</comment>
<dbReference type="Proteomes" id="UP001161409">
    <property type="component" value="Unassembled WGS sequence"/>
</dbReference>
<dbReference type="InterPro" id="IPR004090">
    <property type="entry name" value="Chemotax_Me-accpt_rcpt"/>
</dbReference>